<dbReference type="RefSeq" id="WP_167083127.1">
    <property type="nucleotide sequence ID" value="NZ_BAAADC010000001.1"/>
</dbReference>
<sequence>MVSRTVDALAQPDQGALLETVRHPTDGRRRLVYLTEAGQAVLAKLKTIIDNTQETA</sequence>
<dbReference type="InterPro" id="IPR036388">
    <property type="entry name" value="WH-like_DNA-bd_sf"/>
</dbReference>
<dbReference type="AlphaFoldDB" id="A0A846MZB8"/>
<evidence type="ECO:0000313" key="2">
    <source>
        <dbReference type="Proteomes" id="UP000570514"/>
    </source>
</evidence>
<protein>
    <submittedName>
        <fullName evidence="1">DNA-binding MarR family transcriptional regulator</fullName>
    </submittedName>
</protein>
<dbReference type="SUPFAM" id="SSF46785">
    <property type="entry name" value="Winged helix' DNA-binding domain"/>
    <property type="match status" value="1"/>
</dbReference>
<keyword evidence="2" id="KW-1185">Reference proteome</keyword>
<dbReference type="Gene3D" id="1.10.10.10">
    <property type="entry name" value="Winged helix-like DNA-binding domain superfamily/Winged helix DNA-binding domain"/>
    <property type="match status" value="1"/>
</dbReference>
<dbReference type="EMBL" id="JAASRM010000001">
    <property type="protein sequence ID" value="NIK89004.1"/>
    <property type="molecule type" value="Genomic_DNA"/>
</dbReference>
<reference evidence="1 2" key="1">
    <citation type="submission" date="2020-03" db="EMBL/GenBank/DDBJ databases">
        <title>Genomic Encyclopedia of Type Strains, Phase IV (KMG-IV): sequencing the most valuable type-strain genomes for metagenomic binning, comparative biology and taxonomic classification.</title>
        <authorList>
            <person name="Goeker M."/>
        </authorList>
    </citation>
    <scope>NUCLEOTIDE SEQUENCE [LARGE SCALE GENOMIC DNA]</scope>
    <source>
        <strain evidence="1 2">DSM 19867</strain>
    </source>
</reference>
<dbReference type="GO" id="GO:0003677">
    <property type="term" value="F:DNA binding"/>
    <property type="evidence" value="ECO:0007669"/>
    <property type="project" value="UniProtKB-KW"/>
</dbReference>
<gene>
    <name evidence="1" type="ORF">FHS83_002322</name>
</gene>
<accession>A0A846MZB8</accession>
<dbReference type="Proteomes" id="UP000570514">
    <property type="component" value="Unassembled WGS sequence"/>
</dbReference>
<keyword evidence="1" id="KW-0238">DNA-binding</keyword>
<evidence type="ECO:0000313" key="1">
    <source>
        <dbReference type="EMBL" id="NIK89004.1"/>
    </source>
</evidence>
<dbReference type="InterPro" id="IPR036390">
    <property type="entry name" value="WH_DNA-bd_sf"/>
</dbReference>
<organism evidence="1 2">
    <name type="scientific">Rhizomicrobium palustre</name>
    <dbReference type="NCBI Taxonomy" id="189966"/>
    <lineage>
        <taxon>Bacteria</taxon>
        <taxon>Pseudomonadati</taxon>
        <taxon>Pseudomonadota</taxon>
        <taxon>Alphaproteobacteria</taxon>
        <taxon>Micropepsales</taxon>
        <taxon>Micropepsaceae</taxon>
        <taxon>Rhizomicrobium</taxon>
    </lineage>
</organism>
<proteinExistence type="predicted"/>
<name>A0A846MZB8_9PROT</name>
<comment type="caution">
    <text evidence="1">The sequence shown here is derived from an EMBL/GenBank/DDBJ whole genome shotgun (WGS) entry which is preliminary data.</text>
</comment>